<protein>
    <submittedName>
        <fullName evidence="1">Uncharacterized protein</fullName>
    </submittedName>
</protein>
<accession>A0A2S8FBA5</accession>
<comment type="caution">
    <text evidence="1">The sequence shown here is derived from an EMBL/GenBank/DDBJ whole genome shotgun (WGS) entry which is preliminary data.</text>
</comment>
<dbReference type="Proteomes" id="UP000238322">
    <property type="component" value="Unassembled WGS sequence"/>
</dbReference>
<gene>
    <name evidence="1" type="ORF">C5Y83_25605</name>
</gene>
<dbReference type="AlphaFoldDB" id="A0A2S8FBA5"/>
<reference evidence="1 2" key="1">
    <citation type="submission" date="2018-02" db="EMBL/GenBank/DDBJ databases">
        <title>Comparative genomes isolates from brazilian mangrove.</title>
        <authorList>
            <person name="Araujo J.E."/>
            <person name="Taketani R.G."/>
            <person name="Silva M.C.P."/>
            <person name="Loureco M.V."/>
            <person name="Andreote F.D."/>
        </authorList>
    </citation>
    <scope>NUCLEOTIDE SEQUENCE [LARGE SCALE GENOMIC DNA]</scope>
    <source>
        <strain evidence="1 2">Hex-1 MGV</strain>
    </source>
</reference>
<evidence type="ECO:0000313" key="1">
    <source>
        <dbReference type="EMBL" id="PQO29446.1"/>
    </source>
</evidence>
<name>A0A2S8FBA5_9BACT</name>
<sequence>MHNFVGKPVYQFRISKYDPAYRDPEGHYLLEEWTSFSDIGKVFQGELLTFDFYEQIEKAYLQTAQEFLRESGVRELLITSPENHHQHSIPGISFDTGVQLSGSKLEHVMRDILRERWWCKLEASACFIHFGWDYYMYIGVPDKCDRAQRMARKLGLYCEVFSSPYQ</sequence>
<organism evidence="1 2">
    <name type="scientific">Blastopirellula marina</name>
    <dbReference type="NCBI Taxonomy" id="124"/>
    <lineage>
        <taxon>Bacteria</taxon>
        <taxon>Pseudomonadati</taxon>
        <taxon>Planctomycetota</taxon>
        <taxon>Planctomycetia</taxon>
        <taxon>Pirellulales</taxon>
        <taxon>Pirellulaceae</taxon>
        <taxon>Blastopirellula</taxon>
    </lineage>
</organism>
<proteinExistence type="predicted"/>
<evidence type="ECO:0000313" key="2">
    <source>
        <dbReference type="Proteomes" id="UP000238322"/>
    </source>
</evidence>
<dbReference type="EMBL" id="PUHY01000015">
    <property type="protein sequence ID" value="PQO29446.1"/>
    <property type="molecule type" value="Genomic_DNA"/>
</dbReference>